<reference evidence="2 3" key="1">
    <citation type="journal article" date="2017" name="ISME J.">
        <title>Potential for microbial H2 and metal transformations associated with novel bacteria and archaea in deep terrestrial subsurface sediments.</title>
        <authorList>
            <person name="Hernsdorf A.W."/>
            <person name="Amano Y."/>
            <person name="Miyakawa K."/>
            <person name="Ise K."/>
            <person name="Suzuki Y."/>
            <person name="Anantharaman K."/>
            <person name="Probst A."/>
            <person name="Burstein D."/>
            <person name="Thomas B.C."/>
            <person name="Banfield J.F."/>
        </authorList>
    </citation>
    <scope>NUCLEOTIDE SEQUENCE [LARGE SCALE GENOMIC DNA]</scope>
    <source>
        <strain evidence="2">HGW-Falkowbacteria-1</strain>
    </source>
</reference>
<feature type="transmembrane region" description="Helical" evidence="1">
    <location>
        <begin position="89"/>
        <end position="109"/>
    </location>
</feature>
<dbReference type="EMBL" id="PHAI01000003">
    <property type="protein sequence ID" value="PKM91087.1"/>
    <property type="molecule type" value="Genomic_DNA"/>
</dbReference>
<keyword evidence="1" id="KW-0472">Membrane</keyword>
<keyword evidence="1" id="KW-0812">Transmembrane</keyword>
<protein>
    <submittedName>
        <fullName evidence="2">Uncharacterized protein</fullName>
    </submittedName>
</protein>
<feature type="transmembrane region" description="Helical" evidence="1">
    <location>
        <begin position="181"/>
        <end position="205"/>
    </location>
</feature>
<evidence type="ECO:0000313" key="3">
    <source>
        <dbReference type="Proteomes" id="UP000233517"/>
    </source>
</evidence>
<dbReference type="AlphaFoldDB" id="A0A2N2E8N9"/>
<feature type="transmembrane region" description="Helical" evidence="1">
    <location>
        <begin position="211"/>
        <end position="232"/>
    </location>
</feature>
<organism evidence="2 3">
    <name type="scientific">Candidatus Falkowbacteria bacterium HGW-Falkowbacteria-1</name>
    <dbReference type="NCBI Taxonomy" id="2013768"/>
    <lineage>
        <taxon>Bacteria</taxon>
        <taxon>Candidatus Falkowiibacteriota</taxon>
    </lineage>
</organism>
<evidence type="ECO:0000313" key="2">
    <source>
        <dbReference type="EMBL" id="PKM91087.1"/>
    </source>
</evidence>
<comment type="caution">
    <text evidence="2">The sequence shown here is derived from an EMBL/GenBank/DDBJ whole genome shotgun (WGS) entry which is preliminary data.</text>
</comment>
<keyword evidence="1" id="KW-1133">Transmembrane helix</keyword>
<feature type="transmembrane region" description="Helical" evidence="1">
    <location>
        <begin position="252"/>
        <end position="272"/>
    </location>
</feature>
<dbReference type="Proteomes" id="UP000233517">
    <property type="component" value="Unassembled WGS sequence"/>
</dbReference>
<proteinExistence type="predicted"/>
<feature type="transmembrane region" description="Helical" evidence="1">
    <location>
        <begin position="48"/>
        <end position="68"/>
    </location>
</feature>
<gene>
    <name evidence="2" type="ORF">CVU82_03460</name>
</gene>
<sequence length="910" mass="99979">MKFFTKNKKIFISLAPILLVGIIFLFPNLVHAGVGETIATVLGWVLYPIIWILGKILLVLMNVLIGIAQYNSFIDSNAVKIGWALVRDLCNMFFILILLIIAFATILRVEQYNLKTWLPKLLLMAVLINFSKLICGAFIDVAQIVMLTFVNAFKDMAGGNLTEMLGVTKILSFDQGSSEDVTGWTILGSIILALIFSIISVVVILTMLVMLAMRIIMIWIYVVLSPLAYLLASFPQGQSYSQRWWSDFSKNLIVGPVLAFFIWLSFASLGGVEGSSDIVKMKRDNPGGEEVAGGSDSATITEAGSSENITKFIISIGMLLGGLMIAQEMGGAAGKIAGKGMASLQKMGDGAIKGAKRASGVERAENAIKAYKQQKETKRSELAQRDAGSLMKMEGKLKKGVAKPFQQAGGFVGNQLKAIGGLSDKQIKRKEDVIKNKVGEKEALSARREELAKFDIDGEIKVVDGLKTKQQENRKEFERKLEREKDPKQISLLQADAKRTDKEYSQKIQEKEKSIINTYGEVTGEKVSNIDEVRTGKDKFKSEREGAVMAKTKEIKSKSEEIELGQKEIAKKRKRSEQVGKWGTVAAGAMTGALLGGGIPGAIIGGVAGATGRHKLKHAGEGALDIASNHNSSQIGKYKEKMKDEREEDIRKKMNDYSLTGHERTAATMTLMERGELSQEEASVKSSEIRDSYKHDGKVKNQLDGVLNNNYQNLTQSFTELHSTAGGDSRSQDTKDKHEKVQKKIVSGVVNGTIKIANIDDQESLNLIMPELSKTMTDKNFKGVYDGQTTEKRAQLKVALKASGTPNARTKLAAINNDLSPLEGTNEKAQYLEKANLNQMQDLTSSIDGLKSLKQFFQESGSLSKYRDLVNAGKNEEFRAEMNMITKNMQFNTSNAHKAMLDSIAQSIKS</sequence>
<accession>A0A2N2E8N9</accession>
<name>A0A2N2E8N9_9BACT</name>
<feature type="transmembrane region" description="Helical" evidence="1">
    <location>
        <begin position="121"/>
        <end position="150"/>
    </location>
</feature>
<evidence type="ECO:0000256" key="1">
    <source>
        <dbReference type="SAM" id="Phobius"/>
    </source>
</evidence>